<reference evidence="3" key="1">
    <citation type="submission" date="2017-09" db="EMBL/GenBank/DDBJ databases">
        <title>Depth-based differentiation of microbial function through sediment-hosted aquifers and enrichment of novel symbionts in the deep terrestrial subsurface.</title>
        <authorList>
            <person name="Probst A.J."/>
            <person name="Ladd B."/>
            <person name="Jarett J.K."/>
            <person name="Geller-Mcgrath D.E."/>
            <person name="Sieber C.M.K."/>
            <person name="Emerson J.B."/>
            <person name="Anantharaman K."/>
            <person name="Thomas B.C."/>
            <person name="Malmstrom R."/>
            <person name="Stieglmeier M."/>
            <person name="Klingl A."/>
            <person name="Woyke T."/>
            <person name="Ryan C.M."/>
            <person name="Banfield J.F."/>
        </authorList>
    </citation>
    <scope>NUCLEOTIDE SEQUENCE [LARGE SCALE GENOMIC DNA]</scope>
</reference>
<gene>
    <name evidence="2" type="ORF">COU18_01835</name>
</gene>
<evidence type="ECO:0000256" key="1">
    <source>
        <dbReference type="SAM" id="Phobius"/>
    </source>
</evidence>
<feature type="transmembrane region" description="Helical" evidence="1">
    <location>
        <begin position="145"/>
        <end position="163"/>
    </location>
</feature>
<protein>
    <submittedName>
        <fullName evidence="2">Uncharacterized protein</fullName>
    </submittedName>
</protein>
<comment type="caution">
    <text evidence="2">The sequence shown here is derived from an EMBL/GenBank/DDBJ whole genome shotgun (WGS) entry which is preliminary data.</text>
</comment>
<evidence type="ECO:0000313" key="3">
    <source>
        <dbReference type="Proteomes" id="UP000231192"/>
    </source>
</evidence>
<keyword evidence="1" id="KW-0472">Membrane</keyword>
<sequence>MLKTALGSWWIARRLHCYLFRSSKIREEMGVARHTPGTLLLDGTPEDDFYNYLYYLLYWPTLSIQTKRRRLWNRVLYWLIKISREESALHHDMELYIREAIKREYIERLPHRHLQMGKRGMSVYVWYYPLLQFFSATFANTNLKSIAVAALLFFIFDLLYKYIL</sequence>
<keyword evidence="1" id="KW-1133">Transmembrane helix</keyword>
<dbReference type="AlphaFoldDB" id="A0A2H0UCJ5"/>
<proteinExistence type="predicted"/>
<feature type="transmembrane region" description="Helical" evidence="1">
    <location>
        <begin position="121"/>
        <end position="139"/>
    </location>
</feature>
<dbReference type="Proteomes" id="UP000231192">
    <property type="component" value="Unassembled WGS sequence"/>
</dbReference>
<organism evidence="2 3">
    <name type="scientific">Candidatus Kaiserbacteria bacterium CG10_big_fil_rev_8_21_14_0_10_51_14</name>
    <dbReference type="NCBI Taxonomy" id="1974610"/>
    <lineage>
        <taxon>Bacteria</taxon>
        <taxon>Candidatus Kaiseribacteriota</taxon>
    </lineage>
</organism>
<name>A0A2H0UCJ5_9BACT</name>
<keyword evidence="1" id="KW-0812">Transmembrane</keyword>
<accession>A0A2H0UCJ5</accession>
<dbReference type="EMBL" id="PFBK01000003">
    <property type="protein sequence ID" value="PIR84121.1"/>
    <property type="molecule type" value="Genomic_DNA"/>
</dbReference>
<evidence type="ECO:0000313" key="2">
    <source>
        <dbReference type="EMBL" id="PIR84121.1"/>
    </source>
</evidence>